<name>A0AAD0DQY2_9PSED</name>
<dbReference type="EMBL" id="CP026562">
    <property type="protein sequence ID" value="AVB17939.1"/>
    <property type="molecule type" value="Genomic_DNA"/>
</dbReference>
<reference evidence="2 3" key="1">
    <citation type="submission" date="2018-02" db="EMBL/GenBank/DDBJ databases">
        <title>Comparative genomics of Pseudomonas syringae.</title>
        <authorList>
            <person name="Hulin M.T."/>
        </authorList>
    </citation>
    <scope>NUCLEOTIDE SEQUENCE [LARGE SCALE GENOMIC DNA]</scope>
    <source>
        <strain evidence="2 3">R2leaf</strain>
    </source>
</reference>
<evidence type="ECO:0000313" key="3">
    <source>
        <dbReference type="Proteomes" id="UP000236903"/>
    </source>
</evidence>
<proteinExistence type="predicted"/>
<evidence type="ECO:0000313" key="2">
    <source>
        <dbReference type="EMBL" id="AVB17939.1"/>
    </source>
</evidence>
<accession>A0AAD0DQY2</accession>
<sequence length="88" mass="9582">MGREAALIQTTSAVPDVTYAPVYCRFPAVRGQVRSHENREIPDERSIARSAHITASAHRAWDLSAMGPLAPTKTERSRTSEASPGPHT</sequence>
<gene>
    <name evidence="2" type="ORF">BKM03_00525</name>
</gene>
<dbReference type="AlphaFoldDB" id="A0AAD0DQY2"/>
<dbReference type="Proteomes" id="UP000236903">
    <property type="component" value="Chromosome"/>
</dbReference>
<dbReference type="KEGG" id="pavl:BKM03_00525"/>
<feature type="region of interest" description="Disordered" evidence="1">
    <location>
        <begin position="62"/>
        <end position="88"/>
    </location>
</feature>
<organism evidence="2 3">
    <name type="scientific">Pseudomonas avellanae</name>
    <dbReference type="NCBI Taxonomy" id="46257"/>
    <lineage>
        <taxon>Bacteria</taxon>
        <taxon>Pseudomonadati</taxon>
        <taxon>Pseudomonadota</taxon>
        <taxon>Gammaproteobacteria</taxon>
        <taxon>Pseudomonadales</taxon>
        <taxon>Pseudomonadaceae</taxon>
        <taxon>Pseudomonas</taxon>
    </lineage>
</organism>
<protein>
    <submittedName>
        <fullName evidence="2">Uncharacterized protein</fullName>
    </submittedName>
</protein>
<evidence type="ECO:0000256" key="1">
    <source>
        <dbReference type="SAM" id="MobiDB-lite"/>
    </source>
</evidence>